<evidence type="ECO:0000313" key="1">
    <source>
        <dbReference type="EMBL" id="MBC3795101.1"/>
    </source>
</evidence>
<reference evidence="1 2" key="1">
    <citation type="submission" date="2019-06" db="EMBL/GenBank/DDBJ databases">
        <title>Spirosoma utsteinense sp. nov. isolated from Antarctic ice-free soils.</title>
        <authorList>
            <person name="Tahon G."/>
        </authorList>
    </citation>
    <scope>NUCLEOTIDE SEQUENCE [LARGE SCALE GENOMIC DNA]</scope>
    <source>
        <strain evidence="1 2">LMG 31447</strain>
    </source>
</reference>
<dbReference type="Proteomes" id="UP000700732">
    <property type="component" value="Unassembled WGS sequence"/>
</dbReference>
<dbReference type="EMBL" id="VFIA01000079">
    <property type="protein sequence ID" value="MBC3795101.1"/>
    <property type="molecule type" value="Genomic_DNA"/>
</dbReference>
<dbReference type="RefSeq" id="WP_186742229.1">
    <property type="nucleotide sequence ID" value="NZ_VFIA01000079.1"/>
</dbReference>
<organism evidence="1 2">
    <name type="scientific">Spirosoma utsteinense</name>
    <dbReference type="NCBI Taxonomy" id="2585773"/>
    <lineage>
        <taxon>Bacteria</taxon>
        <taxon>Pseudomonadati</taxon>
        <taxon>Bacteroidota</taxon>
        <taxon>Cytophagia</taxon>
        <taxon>Cytophagales</taxon>
        <taxon>Cytophagaceae</taxon>
        <taxon>Spirosoma</taxon>
    </lineage>
</organism>
<sequence length="108" mass="12385">MTNFSNWFDLSKAGIKMFAYVANQVEPNRDTFMFDLENCKKFTGYAGKNSIFSGLAELVDNHFIARGPNPFVYYINPTISFTGDRLTFVEQYELEKKEEDSLEIGKTA</sequence>
<proteinExistence type="predicted"/>
<accession>A0ABR6WG82</accession>
<protein>
    <recommendedName>
        <fullName evidence="3">Plasmid replication protein RepL domain-containing protein</fullName>
    </recommendedName>
</protein>
<evidence type="ECO:0000313" key="2">
    <source>
        <dbReference type="Proteomes" id="UP000700732"/>
    </source>
</evidence>
<evidence type="ECO:0008006" key="3">
    <source>
        <dbReference type="Google" id="ProtNLM"/>
    </source>
</evidence>
<comment type="caution">
    <text evidence="1">The sequence shown here is derived from an EMBL/GenBank/DDBJ whole genome shotgun (WGS) entry which is preliminary data.</text>
</comment>
<keyword evidence="2" id="KW-1185">Reference proteome</keyword>
<name>A0ABR6WG82_9BACT</name>
<gene>
    <name evidence="1" type="ORF">FH603_5636</name>
</gene>